<comment type="subcellular location">
    <subcellularLocation>
        <location evidence="1">Cell membrane</location>
        <topology evidence="1">Multi-pass membrane protein</topology>
    </subcellularLocation>
</comment>
<accession>A0A848RJR3</accession>
<organism evidence="9 10">
    <name type="scientific">Peptoniphilus faecalis</name>
    <dbReference type="NCBI Taxonomy" id="2731255"/>
    <lineage>
        <taxon>Bacteria</taxon>
        <taxon>Bacillati</taxon>
        <taxon>Bacillota</taxon>
        <taxon>Tissierellia</taxon>
        <taxon>Tissierellales</taxon>
        <taxon>Peptoniphilaceae</taxon>
        <taxon>Peptoniphilus</taxon>
    </lineage>
</organism>
<dbReference type="GO" id="GO:0055085">
    <property type="term" value="P:transmembrane transport"/>
    <property type="evidence" value="ECO:0007669"/>
    <property type="project" value="InterPro"/>
</dbReference>
<keyword evidence="10" id="KW-1185">Reference proteome</keyword>
<evidence type="ECO:0000256" key="3">
    <source>
        <dbReference type="ARBA" id="ARBA00022448"/>
    </source>
</evidence>
<feature type="transmembrane region" description="Helical" evidence="8">
    <location>
        <begin position="68"/>
        <end position="89"/>
    </location>
</feature>
<keyword evidence="5 8" id="KW-0812">Transmembrane</keyword>
<gene>
    <name evidence="9" type="ORF">HKO22_08240</name>
</gene>
<feature type="transmembrane region" description="Helical" evidence="8">
    <location>
        <begin position="6"/>
        <end position="25"/>
    </location>
</feature>
<dbReference type="PANTHER" id="PTHR36838:SF1">
    <property type="entry name" value="SLR1864 PROTEIN"/>
    <property type="match status" value="1"/>
</dbReference>
<feature type="transmembrane region" description="Helical" evidence="8">
    <location>
        <begin position="246"/>
        <end position="266"/>
    </location>
</feature>
<evidence type="ECO:0000313" key="9">
    <source>
        <dbReference type="EMBL" id="NMW85723.1"/>
    </source>
</evidence>
<feature type="transmembrane region" description="Helical" evidence="8">
    <location>
        <begin position="273"/>
        <end position="295"/>
    </location>
</feature>
<dbReference type="InterPro" id="IPR004776">
    <property type="entry name" value="Mem_transp_PIN-like"/>
</dbReference>
<evidence type="ECO:0000256" key="8">
    <source>
        <dbReference type="SAM" id="Phobius"/>
    </source>
</evidence>
<evidence type="ECO:0000313" key="10">
    <source>
        <dbReference type="Proteomes" id="UP000568273"/>
    </source>
</evidence>
<evidence type="ECO:0000256" key="2">
    <source>
        <dbReference type="ARBA" id="ARBA00010145"/>
    </source>
</evidence>
<dbReference type="GO" id="GO:0005886">
    <property type="term" value="C:plasma membrane"/>
    <property type="evidence" value="ECO:0007669"/>
    <property type="project" value="UniProtKB-SubCell"/>
</dbReference>
<dbReference type="Proteomes" id="UP000568273">
    <property type="component" value="Unassembled WGS sequence"/>
</dbReference>
<feature type="transmembrane region" description="Helical" evidence="8">
    <location>
        <begin position="159"/>
        <end position="177"/>
    </location>
</feature>
<feature type="transmembrane region" description="Helical" evidence="8">
    <location>
        <begin position="217"/>
        <end position="240"/>
    </location>
</feature>
<sequence>MSNLFIILKQLLIMFLFMLVGFLLYKNKKIDNEGSKSIANLLIYIVLPCSILTSYINNNMEIPSKLFLASIALSLLCLMISILISSLLFKDKAIDNFGVSFSNAGFMGIPIITSVLDEKYLIYASGYIALLNILQYFYGQKLLLGETILKNKLDMIKNPLVISFFIGVTIYTFQYQVSDVFNSFIKSLASINSPLAMILLGTYIAQVRGVSSFLNKNLVISSMVRLLIIPITTIFIFKVLNVNKEIILPLIICVSAPVGSNLAVYAQKLDKDYIYSVELVSVSTVLYLATMPIILQLADLILV</sequence>
<evidence type="ECO:0000256" key="1">
    <source>
        <dbReference type="ARBA" id="ARBA00004651"/>
    </source>
</evidence>
<comment type="similarity">
    <text evidence="2">Belongs to the auxin efflux carrier (TC 2.A.69) family.</text>
</comment>
<feature type="transmembrane region" description="Helical" evidence="8">
    <location>
        <begin position="96"/>
        <end position="114"/>
    </location>
</feature>
<comment type="caution">
    <text evidence="9">The sequence shown here is derived from an EMBL/GenBank/DDBJ whole genome shotgun (WGS) entry which is preliminary data.</text>
</comment>
<keyword evidence="3" id="KW-0813">Transport</keyword>
<name>A0A848RJR3_9FIRM</name>
<dbReference type="Gene3D" id="1.20.1530.20">
    <property type="match status" value="1"/>
</dbReference>
<dbReference type="RefSeq" id="WP_169969957.1">
    <property type="nucleotide sequence ID" value="NZ_JABDSR010000011.1"/>
</dbReference>
<dbReference type="PANTHER" id="PTHR36838">
    <property type="entry name" value="AUXIN EFFLUX CARRIER FAMILY PROTEIN"/>
    <property type="match status" value="1"/>
</dbReference>
<dbReference type="AlphaFoldDB" id="A0A848RJR3"/>
<proteinExistence type="inferred from homology"/>
<dbReference type="InterPro" id="IPR038770">
    <property type="entry name" value="Na+/solute_symporter_sf"/>
</dbReference>
<reference evidence="9" key="1">
    <citation type="submission" date="2020-04" db="EMBL/GenBank/DDBJ databases">
        <title>Peptoniphilus sp. nov. isolated from swine feces.</title>
        <authorList>
            <person name="Ryu S.W."/>
        </authorList>
    </citation>
    <scope>NUCLEOTIDE SEQUENCE [LARGE SCALE GENOMIC DNA]</scope>
    <source>
        <strain evidence="9">AGMB00490</strain>
    </source>
</reference>
<feature type="transmembrane region" description="Helical" evidence="8">
    <location>
        <begin position="37"/>
        <end position="56"/>
    </location>
</feature>
<feature type="transmembrane region" description="Helical" evidence="8">
    <location>
        <begin position="183"/>
        <end position="205"/>
    </location>
</feature>
<feature type="transmembrane region" description="Helical" evidence="8">
    <location>
        <begin position="120"/>
        <end position="138"/>
    </location>
</feature>
<dbReference type="EMBL" id="JABDSR010000011">
    <property type="protein sequence ID" value="NMW85723.1"/>
    <property type="molecule type" value="Genomic_DNA"/>
</dbReference>
<evidence type="ECO:0000256" key="5">
    <source>
        <dbReference type="ARBA" id="ARBA00022692"/>
    </source>
</evidence>
<keyword evidence="6 8" id="KW-1133">Transmembrane helix</keyword>
<evidence type="ECO:0000256" key="6">
    <source>
        <dbReference type="ARBA" id="ARBA00022989"/>
    </source>
</evidence>
<dbReference type="Pfam" id="PF03547">
    <property type="entry name" value="Mem_trans"/>
    <property type="match status" value="2"/>
</dbReference>
<evidence type="ECO:0000256" key="7">
    <source>
        <dbReference type="ARBA" id="ARBA00023136"/>
    </source>
</evidence>
<keyword evidence="7 8" id="KW-0472">Membrane</keyword>
<evidence type="ECO:0000256" key="4">
    <source>
        <dbReference type="ARBA" id="ARBA00022475"/>
    </source>
</evidence>
<keyword evidence="4" id="KW-1003">Cell membrane</keyword>
<protein>
    <submittedName>
        <fullName evidence="9">Permease</fullName>
    </submittedName>
</protein>